<dbReference type="AlphaFoldDB" id="A0A1V1P196"/>
<proteinExistence type="predicted"/>
<organism evidence="1 2">
    <name type="scientific">Candidatus Magnetoglobus multicellularis str. Araruama</name>
    <dbReference type="NCBI Taxonomy" id="890399"/>
    <lineage>
        <taxon>Bacteria</taxon>
        <taxon>Pseudomonadati</taxon>
        <taxon>Thermodesulfobacteriota</taxon>
        <taxon>Desulfobacteria</taxon>
        <taxon>Desulfobacterales</taxon>
        <taxon>Desulfobacteraceae</taxon>
        <taxon>Candidatus Magnetoglobus</taxon>
    </lineage>
</organism>
<comment type="caution">
    <text evidence="1">The sequence shown here is derived from an EMBL/GenBank/DDBJ whole genome shotgun (WGS) entry which is preliminary data.</text>
</comment>
<accession>A0A1V1P196</accession>
<dbReference type="Proteomes" id="UP000189670">
    <property type="component" value="Unassembled WGS sequence"/>
</dbReference>
<dbReference type="InterPro" id="IPR029058">
    <property type="entry name" value="AB_hydrolase_fold"/>
</dbReference>
<gene>
    <name evidence="1" type="ORF">OMM_10380</name>
</gene>
<name>A0A1V1P196_9BACT</name>
<evidence type="ECO:0000313" key="2">
    <source>
        <dbReference type="Proteomes" id="UP000189670"/>
    </source>
</evidence>
<protein>
    <recommendedName>
        <fullName evidence="3">Peptidase S9 prolyl oligopeptidase catalytic domain-containing protein</fullName>
    </recommendedName>
</protein>
<sequence>MVTLSAPISMNSVWDVLVKNNQDQLLCNAFYDEAIQFNINNKLHQINNILVFHGTQDEVVPVSNAKSLFNAVRNPKELYLFERGCHQLSDKNHQALFIKKQWIGLITSPNWYIGLNKYYQCLAMNFFHS</sequence>
<evidence type="ECO:0008006" key="3">
    <source>
        <dbReference type="Google" id="ProtNLM"/>
    </source>
</evidence>
<dbReference type="EMBL" id="ATBP01000904">
    <property type="protein sequence ID" value="ETR68578.1"/>
    <property type="molecule type" value="Genomic_DNA"/>
</dbReference>
<dbReference type="SUPFAM" id="SSF53474">
    <property type="entry name" value="alpha/beta-Hydrolases"/>
    <property type="match status" value="1"/>
</dbReference>
<dbReference type="Gene3D" id="3.40.50.1820">
    <property type="entry name" value="alpha/beta hydrolase"/>
    <property type="match status" value="1"/>
</dbReference>
<evidence type="ECO:0000313" key="1">
    <source>
        <dbReference type="EMBL" id="ETR68578.1"/>
    </source>
</evidence>
<reference evidence="2" key="1">
    <citation type="submission" date="2012-11" db="EMBL/GenBank/DDBJ databases">
        <authorList>
            <person name="Lucero-Rivera Y.E."/>
            <person name="Tovar-Ramirez D."/>
        </authorList>
    </citation>
    <scope>NUCLEOTIDE SEQUENCE [LARGE SCALE GENOMIC DNA]</scope>
    <source>
        <strain evidence="2">Araruama</strain>
    </source>
</reference>